<sequence>MTPDSTNGPVGADGFAGTDWPTGTGAPAGTNGAVPAPRSPAPPRSPGPRVPPAPPAGERPSDIALVEAVLTVAENPVGVAEFATALDIPARRVEALLAELAAQYERDGRGFRLRHVGRGWRLYTADECAPWVERFVLAGQSARLSQAALETLAIVAYQQPVSRGRISAVRGVSADGVIRTLTARNLVEECGHDHESGAILYRTTDYFLERMGLRDLDELPPLAPLLPGVDDVDDIVAS</sequence>
<name>A0A1S1Q5D5_9ACTN</name>
<evidence type="ECO:0000256" key="3">
    <source>
        <dbReference type="ARBA" id="ARBA00022829"/>
    </source>
</evidence>
<dbReference type="OrthoDB" id="9806226at2"/>
<evidence type="ECO:0000313" key="6">
    <source>
        <dbReference type="EMBL" id="OHV28322.1"/>
    </source>
</evidence>
<dbReference type="PANTHER" id="PTHR34298:SF2">
    <property type="entry name" value="SEGREGATION AND CONDENSATION PROTEIN B"/>
    <property type="match status" value="1"/>
</dbReference>
<dbReference type="InterPro" id="IPR036390">
    <property type="entry name" value="WH_DNA-bd_sf"/>
</dbReference>
<dbReference type="GO" id="GO:0051304">
    <property type="term" value="P:chromosome separation"/>
    <property type="evidence" value="ECO:0007669"/>
    <property type="project" value="InterPro"/>
</dbReference>
<feature type="compositionally biased region" description="Pro residues" evidence="5">
    <location>
        <begin position="37"/>
        <end position="57"/>
    </location>
</feature>
<organism evidence="6 7">
    <name type="scientific">Parafrankia soli</name>
    <dbReference type="NCBI Taxonomy" id="2599596"/>
    <lineage>
        <taxon>Bacteria</taxon>
        <taxon>Bacillati</taxon>
        <taxon>Actinomycetota</taxon>
        <taxon>Actinomycetes</taxon>
        <taxon>Frankiales</taxon>
        <taxon>Frankiaceae</taxon>
        <taxon>Parafrankia</taxon>
    </lineage>
</organism>
<keyword evidence="1" id="KW-0963">Cytoplasm</keyword>
<dbReference type="RefSeq" id="WP_071063748.1">
    <property type="nucleotide sequence ID" value="NZ_MAXA01000213.1"/>
</dbReference>
<dbReference type="EMBL" id="MAXA01000213">
    <property type="protein sequence ID" value="OHV28322.1"/>
    <property type="molecule type" value="Genomic_DNA"/>
</dbReference>
<accession>A0A1S1Q5D5</accession>
<evidence type="ECO:0000256" key="4">
    <source>
        <dbReference type="ARBA" id="ARBA00023306"/>
    </source>
</evidence>
<evidence type="ECO:0000256" key="1">
    <source>
        <dbReference type="ARBA" id="ARBA00022490"/>
    </source>
</evidence>
<gene>
    <name evidence="6" type="ORF">BBK14_04055</name>
</gene>
<evidence type="ECO:0000256" key="2">
    <source>
        <dbReference type="ARBA" id="ARBA00022618"/>
    </source>
</evidence>
<comment type="caution">
    <text evidence="6">The sequence shown here is derived from an EMBL/GenBank/DDBJ whole genome shotgun (WGS) entry which is preliminary data.</text>
</comment>
<feature type="compositionally biased region" description="Low complexity" evidence="5">
    <location>
        <begin position="16"/>
        <end position="36"/>
    </location>
</feature>
<keyword evidence="2" id="KW-0132">Cell division</keyword>
<dbReference type="Pfam" id="PF04079">
    <property type="entry name" value="SMC_ScpB"/>
    <property type="match status" value="1"/>
</dbReference>
<evidence type="ECO:0000256" key="5">
    <source>
        <dbReference type="SAM" id="MobiDB-lite"/>
    </source>
</evidence>
<dbReference type="AlphaFoldDB" id="A0A1S1Q5D5"/>
<keyword evidence="7" id="KW-1185">Reference proteome</keyword>
<dbReference type="InterPro" id="IPR036388">
    <property type="entry name" value="WH-like_DNA-bd_sf"/>
</dbReference>
<keyword evidence="4" id="KW-0131">Cell cycle</keyword>
<dbReference type="InterPro" id="IPR005234">
    <property type="entry name" value="ScpB_csome_segregation"/>
</dbReference>
<dbReference type="Proteomes" id="UP000179769">
    <property type="component" value="Unassembled WGS sequence"/>
</dbReference>
<proteinExistence type="predicted"/>
<dbReference type="SUPFAM" id="SSF46785">
    <property type="entry name" value="Winged helix' DNA-binding domain"/>
    <property type="match status" value="2"/>
</dbReference>
<dbReference type="NCBIfam" id="TIGR00281">
    <property type="entry name" value="SMC-Scp complex subunit ScpB"/>
    <property type="match status" value="1"/>
</dbReference>
<dbReference type="Gene3D" id="1.10.10.10">
    <property type="entry name" value="Winged helix-like DNA-binding domain superfamily/Winged helix DNA-binding domain"/>
    <property type="match status" value="2"/>
</dbReference>
<dbReference type="PANTHER" id="PTHR34298">
    <property type="entry name" value="SEGREGATION AND CONDENSATION PROTEIN B"/>
    <property type="match status" value="1"/>
</dbReference>
<dbReference type="GO" id="GO:0051301">
    <property type="term" value="P:cell division"/>
    <property type="evidence" value="ECO:0007669"/>
    <property type="project" value="UniProtKB-KW"/>
</dbReference>
<keyword evidence="3" id="KW-0159">Chromosome partition</keyword>
<feature type="region of interest" description="Disordered" evidence="5">
    <location>
        <begin position="1"/>
        <end position="59"/>
    </location>
</feature>
<evidence type="ECO:0000313" key="7">
    <source>
        <dbReference type="Proteomes" id="UP000179769"/>
    </source>
</evidence>
<reference evidence="7" key="1">
    <citation type="submission" date="2016-07" db="EMBL/GenBank/DDBJ databases">
        <title>Frankia sp. NRRL B-16219 Genome sequencing.</title>
        <authorList>
            <person name="Ghodhbane-Gtari F."/>
            <person name="Swanson E."/>
            <person name="Gueddou A."/>
            <person name="Louati M."/>
            <person name="Nouioui I."/>
            <person name="Hezbri K."/>
            <person name="Abebe-Akele F."/>
            <person name="Simpson S."/>
            <person name="Morris K."/>
            <person name="Thomas K."/>
            <person name="Gtari M."/>
            <person name="Tisa L.S."/>
        </authorList>
    </citation>
    <scope>NUCLEOTIDE SEQUENCE [LARGE SCALE GENOMIC DNA]</scope>
    <source>
        <strain evidence="7">NRRL B-16219</strain>
    </source>
</reference>
<protein>
    <submittedName>
        <fullName evidence="6">SMC-Scp complex subunit ScpB</fullName>
    </submittedName>
</protein>